<protein>
    <submittedName>
        <fullName evidence="4">Acyloxyacyl hydrolase</fullName>
    </submittedName>
</protein>
<evidence type="ECO:0000256" key="2">
    <source>
        <dbReference type="SAM" id="SignalP"/>
    </source>
</evidence>
<dbReference type="SMART" id="SM00741">
    <property type="entry name" value="SapB"/>
    <property type="match status" value="1"/>
</dbReference>
<dbReference type="PROSITE" id="PS50015">
    <property type="entry name" value="SAP_B"/>
    <property type="match status" value="1"/>
</dbReference>
<dbReference type="PANTHER" id="PTHR15010">
    <property type="entry name" value="ACYLOXYACYL HYDROLASE"/>
    <property type="match status" value="1"/>
</dbReference>
<dbReference type="InterPro" id="IPR039676">
    <property type="entry name" value="AOAH"/>
</dbReference>
<keyword evidence="5" id="KW-1185">Reference proteome</keyword>
<dbReference type="InterPro" id="IPR001087">
    <property type="entry name" value="GDSL"/>
</dbReference>
<dbReference type="InterPro" id="IPR048593">
    <property type="entry name" value="AOAH_Saposin_N"/>
</dbReference>
<dbReference type="Proteomes" id="UP000007799">
    <property type="component" value="Unassembled WGS sequence"/>
</dbReference>
<dbReference type="GO" id="GO:0005509">
    <property type="term" value="F:calcium ion binding"/>
    <property type="evidence" value="ECO:0007669"/>
    <property type="project" value="TreeGrafter"/>
</dbReference>
<reference evidence="4" key="1">
    <citation type="submission" date="2009-08" db="EMBL/GenBank/DDBJ databases">
        <title>Annotation of Salpingoeca rosetta.</title>
        <authorList>
            <consortium name="The Broad Institute Genome Sequencing Platform"/>
            <person name="Russ C."/>
            <person name="Cuomo C."/>
            <person name="Burger G."/>
            <person name="Gray M.W."/>
            <person name="Holland P.W.H."/>
            <person name="King N."/>
            <person name="Lang F.B.F."/>
            <person name="Roger A.J."/>
            <person name="Ruiz-Trillo I."/>
            <person name="Young S.K."/>
            <person name="Zeng Q."/>
            <person name="Gargeya S."/>
            <person name="Alvarado L."/>
            <person name="Berlin A."/>
            <person name="Chapman S.B."/>
            <person name="Chen Z."/>
            <person name="Freedman E."/>
            <person name="Gellesch M."/>
            <person name="Goldberg J."/>
            <person name="Griggs A."/>
            <person name="Gujja S."/>
            <person name="Heilman E."/>
            <person name="Heiman D."/>
            <person name="Howarth C."/>
            <person name="Mehta T."/>
            <person name="Neiman D."/>
            <person name="Pearson M."/>
            <person name="Roberts A."/>
            <person name="Saif S."/>
            <person name="Shea T."/>
            <person name="Shenoy N."/>
            <person name="Sisk P."/>
            <person name="Stolte C."/>
            <person name="Sykes S."/>
            <person name="White J."/>
            <person name="Yandava C."/>
            <person name="Haas B."/>
            <person name="Nusbaum C."/>
            <person name="Birren B."/>
        </authorList>
    </citation>
    <scope>NUCLEOTIDE SEQUENCE [LARGE SCALE GENOMIC DNA]</scope>
    <source>
        <strain evidence="4">ATCC 50818</strain>
    </source>
</reference>
<evidence type="ECO:0000259" key="3">
    <source>
        <dbReference type="PROSITE" id="PS50015"/>
    </source>
</evidence>
<sequence>MAVVVCRGVAVAAAAAVLGVLFLAACAPAQAAANADTDRDPRLRGGVNGGTECAVCTLSVALVEQYAELKNASASEALSQICNLLPKGIRAECKTFIDEVGPYIIEYIDNHETPDVVCKAINVCTGPCQLFPPPKEGVDNAVARVRKTVGLRGLPRDDPPAFCKFKIFKPICDLIVALDNHTPYKDDDGDGFSTWHTLRGADWRGKDCSDTNAAVHPGARPVDGDREVDSNCNGIYGIEPKSGKTYEELYCADTNPMGTIVLGDSASAHFHIPYQYLSVVDWDNTTFANILPTLENEFDWPMLSATTGFENTTQWAPDVTGKQNSTYQVMWRRNRCVHRDFQNIAVNGARAGSMNSSIVQSMSRLQKSDYPALVMYALIGNDVCNGHPDTLAHMTTPKEMHDNALDTLRYLDTKLPNGSHVFMMGLADGRILYDTMAKRIHPIGSLHHDVTTGQVYDFLNCLSISPCRGWMNSNETLRNLTSAHAALLSNVLKNITQDNTFNNFDVHYFPNPIMAALKEWEARGGKAWQLIEPVDGFHPSQNAQPLITEQFWKYLMQEHPHVVPKVNPHNADIARIFGDQGGY</sequence>
<gene>
    <name evidence="4" type="ORF">PTSG_01302</name>
</gene>
<dbReference type="KEGG" id="sre:PTSG_01302"/>
<dbReference type="Gene3D" id="1.10.225.10">
    <property type="entry name" value="Saposin-like"/>
    <property type="match status" value="1"/>
</dbReference>
<organism evidence="5">
    <name type="scientific">Salpingoeca rosetta (strain ATCC 50818 / BSB-021)</name>
    <dbReference type="NCBI Taxonomy" id="946362"/>
    <lineage>
        <taxon>Eukaryota</taxon>
        <taxon>Choanoflagellata</taxon>
        <taxon>Craspedida</taxon>
        <taxon>Salpingoecidae</taxon>
        <taxon>Salpingoeca</taxon>
    </lineage>
</organism>
<keyword evidence="4" id="KW-0378">Hydrolase</keyword>
<dbReference type="InParanoid" id="F2TZY4"/>
<dbReference type="GO" id="GO:0009104">
    <property type="term" value="P:lipopolysaccharide catabolic process"/>
    <property type="evidence" value="ECO:0007669"/>
    <property type="project" value="TreeGrafter"/>
</dbReference>
<dbReference type="InterPro" id="IPR011001">
    <property type="entry name" value="Saposin-like"/>
</dbReference>
<dbReference type="Pfam" id="PF20825">
    <property type="entry name" value="Saposin"/>
    <property type="match status" value="1"/>
</dbReference>
<name>F2TZY4_SALR5</name>
<dbReference type="RefSeq" id="XP_004997273.1">
    <property type="nucleotide sequence ID" value="XM_004997216.1"/>
</dbReference>
<feature type="domain" description="Saposin B-type" evidence="3">
    <location>
        <begin position="49"/>
        <end position="128"/>
    </location>
</feature>
<evidence type="ECO:0000313" key="5">
    <source>
        <dbReference type="Proteomes" id="UP000007799"/>
    </source>
</evidence>
<dbReference type="PROSITE" id="PS51257">
    <property type="entry name" value="PROKAR_LIPOPROTEIN"/>
    <property type="match status" value="1"/>
</dbReference>
<dbReference type="OrthoDB" id="14839at2759"/>
<dbReference type="InterPro" id="IPR008139">
    <property type="entry name" value="SaposinB_dom"/>
</dbReference>
<dbReference type="PANTHER" id="PTHR15010:SF0">
    <property type="entry name" value="ACYLOXYACYL HYDROLASE"/>
    <property type="match status" value="1"/>
</dbReference>
<dbReference type="GeneID" id="16077870"/>
<evidence type="ECO:0000313" key="4">
    <source>
        <dbReference type="EMBL" id="EGD80712.1"/>
    </source>
</evidence>
<dbReference type="FunCoup" id="F2TZY4">
    <property type="interactions" value="14"/>
</dbReference>
<keyword evidence="1" id="KW-1015">Disulfide bond</keyword>
<dbReference type="Gene3D" id="3.40.50.1110">
    <property type="entry name" value="SGNH hydrolase"/>
    <property type="match status" value="1"/>
</dbReference>
<feature type="signal peptide" evidence="2">
    <location>
        <begin position="1"/>
        <end position="31"/>
    </location>
</feature>
<dbReference type="Pfam" id="PF00657">
    <property type="entry name" value="Lipase_GDSL"/>
    <property type="match status" value="1"/>
</dbReference>
<dbReference type="SUPFAM" id="SSF52266">
    <property type="entry name" value="SGNH hydrolase"/>
    <property type="match status" value="1"/>
</dbReference>
<dbReference type="InterPro" id="IPR036514">
    <property type="entry name" value="SGNH_hydro_sf"/>
</dbReference>
<dbReference type="EMBL" id="GL832958">
    <property type="protein sequence ID" value="EGD80712.1"/>
    <property type="molecule type" value="Genomic_DNA"/>
</dbReference>
<accession>F2TZY4</accession>
<keyword evidence="2" id="KW-0732">Signal</keyword>
<dbReference type="AlphaFoldDB" id="F2TZY4"/>
<dbReference type="SUPFAM" id="SSF47862">
    <property type="entry name" value="Saposin"/>
    <property type="match status" value="1"/>
</dbReference>
<evidence type="ECO:0000256" key="1">
    <source>
        <dbReference type="ARBA" id="ARBA00023157"/>
    </source>
</evidence>
<feature type="chain" id="PRO_5003290603" evidence="2">
    <location>
        <begin position="32"/>
        <end position="583"/>
    </location>
</feature>
<proteinExistence type="predicted"/>
<dbReference type="GO" id="GO:0050528">
    <property type="term" value="F:acyloxyacyl hydrolase activity"/>
    <property type="evidence" value="ECO:0007669"/>
    <property type="project" value="InterPro"/>
</dbReference>
<dbReference type="OMA" id="PFCHLYP"/>
<dbReference type="eggNOG" id="ENOG502QVQW">
    <property type="taxonomic scope" value="Eukaryota"/>
</dbReference>